<reference evidence="10 11" key="1">
    <citation type="submission" date="2020-08" db="EMBL/GenBank/DDBJ databases">
        <title>Genomic Encyclopedia of Type Strains, Phase IV (KMG-IV): sequencing the most valuable type-strain genomes for metagenomic binning, comparative biology and taxonomic classification.</title>
        <authorList>
            <person name="Goeker M."/>
        </authorList>
    </citation>
    <scope>NUCLEOTIDE SEQUENCE [LARGE SCALE GENOMIC DNA]</scope>
    <source>
        <strain evidence="10 11">DSM 21255</strain>
    </source>
</reference>
<keyword evidence="9" id="KW-0482">Metalloprotease</keyword>
<dbReference type="InterPro" id="IPR000787">
    <property type="entry name" value="Peptidase_M29"/>
</dbReference>
<keyword evidence="7" id="KW-0479">Metal-binding</keyword>
<comment type="caution">
    <text evidence="10">The sequence shown here is derived from an EMBL/GenBank/DDBJ whole genome shotgun (WGS) entry which is preliminary data.</text>
</comment>
<keyword evidence="6" id="KW-0645">Protease</keyword>
<protein>
    <submittedName>
        <fullName evidence="10">Aminopeptidase</fullName>
        <ecNumber evidence="10">3.4.11.-</ecNumber>
    </submittedName>
</protein>
<dbReference type="Proteomes" id="UP000591941">
    <property type="component" value="Unassembled WGS sequence"/>
</dbReference>
<dbReference type="PRINTS" id="PR00919">
    <property type="entry name" value="THERMOPTASE"/>
</dbReference>
<dbReference type="GO" id="GO:0046872">
    <property type="term" value="F:metal ion binding"/>
    <property type="evidence" value="ECO:0007669"/>
    <property type="project" value="UniProtKB-KW"/>
</dbReference>
<name>A0A841R1W7_9FIRM</name>
<dbReference type="InterPro" id="IPR052170">
    <property type="entry name" value="M29_Exopeptidase"/>
</dbReference>
<dbReference type="EC" id="3.4.11.-" evidence="10"/>
<dbReference type="GO" id="GO:0006508">
    <property type="term" value="P:proteolysis"/>
    <property type="evidence" value="ECO:0007669"/>
    <property type="project" value="UniProtKB-KW"/>
</dbReference>
<evidence type="ECO:0000313" key="10">
    <source>
        <dbReference type="EMBL" id="MBB6477089.1"/>
    </source>
</evidence>
<comment type="cofactor">
    <cofactor evidence="1">
        <name>Co(2+)</name>
        <dbReference type="ChEBI" id="CHEBI:48828"/>
    </cofactor>
</comment>
<dbReference type="GO" id="GO:0004177">
    <property type="term" value="F:aminopeptidase activity"/>
    <property type="evidence" value="ECO:0007669"/>
    <property type="project" value="UniProtKB-KW"/>
</dbReference>
<dbReference type="GO" id="GO:0008237">
    <property type="term" value="F:metallopeptidase activity"/>
    <property type="evidence" value="ECO:0007669"/>
    <property type="project" value="UniProtKB-KW"/>
</dbReference>
<evidence type="ECO:0000256" key="2">
    <source>
        <dbReference type="ARBA" id="ARBA00001946"/>
    </source>
</evidence>
<dbReference type="PANTHER" id="PTHR34448:SF3">
    <property type="entry name" value="AMINOPEPTIDASE AMPS"/>
    <property type="match status" value="1"/>
</dbReference>
<proteinExistence type="inferred from homology"/>
<dbReference type="RefSeq" id="WP_159822041.1">
    <property type="nucleotide sequence ID" value="NZ_CABWNB010000001.1"/>
</dbReference>
<evidence type="ECO:0000256" key="8">
    <source>
        <dbReference type="ARBA" id="ARBA00022801"/>
    </source>
</evidence>
<organism evidence="10 11">
    <name type="scientific">Negativicoccus succinicivorans</name>
    <dbReference type="NCBI Taxonomy" id="620903"/>
    <lineage>
        <taxon>Bacteria</taxon>
        <taxon>Bacillati</taxon>
        <taxon>Bacillota</taxon>
        <taxon>Negativicutes</taxon>
        <taxon>Veillonellales</taxon>
        <taxon>Veillonellaceae</taxon>
        <taxon>Negativicoccus</taxon>
    </lineage>
</organism>
<keyword evidence="11" id="KW-1185">Reference proteome</keyword>
<dbReference type="PANTHER" id="PTHR34448">
    <property type="entry name" value="AMINOPEPTIDASE"/>
    <property type="match status" value="1"/>
</dbReference>
<evidence type="ECO:0000256" key="3">
    <source>
        <dbReference type="ARBA" id="ARBA00001947"/>
    </source>
</evidence>
<evidence type="ECO:0000256" key="4">
    <source>
        <dbReference type="ARBA" id="ARBA00008236"/>
    </source>
</evidence>
<dbReference type="GeneID" id="93485396"/>
<keyword evidence="5 10" id="KW-0031">Aminopeptidase</keyword>
<evidence type="ECO:0000256" key="6">
    <source>
        <dbReference type="ARBA" id="ARBA00022670"/>
    </source>
</evidence>
<gene>
    <name evidence="10" type="ORF">HNR45_000111</name>
</gene>
<evidence type="ECO:0000313" key="11">
    <source>
        <dbReference type="Proteomes" id="UP000591941"/>
    </source>
</evidence>
<dbReference type="Gene3D" id="3.40.1830.10">
    <property type="entry name" value="Thermophilic metalloprotease (M29)"/>
    <property type="match status" value="1"/>
</dbReference>
<evidence type="ECO:0000256" key="7">
    <source>
        <dbReference type="ARBA" id="ARBA00022723"/>
    </source>
</evidence>
<dbReference type="Pfam" id="PF02073">
    <property type="entry name" value="Peptidase_M29"/>
    <property type="match status" value="1"/>
</dbReference>
<dbReference type="OrthoDB" id="9803993at2"/>
<keyword evidence="8 10" id="KW-0378">Hydrolase</keyword>
<dbReference type="EMBL" id="JACHHI010000001">
    <property type="protein sequence ID" value="MBB6477089.1"/>
    <property type="molecule type" value="Genomic_DNA"/>
</dbReference>
<dbReference type="InterPro" id="IPR035097">
    <property type="entry name" value="M29_N-terminal"/>
</dbReference>
<accession>A0A841R1W7</accession>
<comment type="cofactor">
    <cofactor evidence="2">
        <name>Mg(2+)</name>
        <dbReference type="ChEBI" id="CHEBI:18420"/>
    </cofactor>
</comment>
<evidence type="ECO:0000256" key="5">
    <source>
        <dbReference type="ARBA" id="ARBA00022438"/>
    </source>
</evidence>
<evidence type="ECO:0000256" key="1">
    <source>
        <dbReference type="ARBA" id="ARBA00001941"/>
    </source>
</evidence>
<evidence type="ECO:0000256" key="9">
    <source>
        <dbReference type="ARBA" id="ARBA00023049"/>
    </source>
</evidence>
<comment type="similarity">
    <text evidence="4">Belongs to the peptidase M29 family.</text>
</comment>
<sequence>MDQKLAKSYADVLLQYGVNLQPEQLLLINAPVEAHEFVTVLVNAAYAHGAGDVQVDWQSGTVFAQRLQYAQEDSLLYTRPSQITKAQEYLAENRAIISLVSCDSPLFKEVPTTRINAFQQAKNKVFQFYSQAIMNSQVQWLVAAVATPTWAALLFPDETPVTALEKLWDSIFYVSRIQNEDALAAWQNHLDTLHRRRRLLDALRLDTLHYMSKNGTDFVIGLPDTHIWQGGNEKSGRAVPFAANIPTEEIFTAPDFRRMTGHVTSTRPLVVYNQTVEGLELDFVDGKVVQVEASKGKEAIEQLLASDEGARFLGEVALVPKDSPIAQIPYSFYETLIDENASCHLALGAAYPTCITDGKTKTDDELTAAGLNRSMIHVDFMIGSSDLTIVGRTKDGREVEIFHDGNFSPDFA</sequence>
<dbReference type="AlphaFoldDB" id="A0A841R1W7"/>
<comment type="cofactor">
    <cofactor evidence="3">
        <name>Zn(2+)</name>
        <dbReference type="ChEBI" id="CHEBI:29105"/>
    </cofactor>
</comment>
<dbReference type="SUPFAM" id="SSF144052">
    <property type="entry name" value="Thermophilic metalloprotease-like"/>
    <property type="match status" value="1"/>
</dbReference>